<dbReference type="EMBL" id="DTOZ01000131">
    <property type="protein sequence ID" value="HGE78306.1"/>
    <property type="molecule type" value="Genomic_DNA"/>
</dbReference>
<protein>
    <submittedName>
        <fullName evidence="1">T9SS type A sorting domain-containing protein</fullName>
    </submittedName>
</protein>
<sequence length="51" mass="5857">MGKILFTDYCELGTIVWDGTDDSGRKLPSGVYFVRLESDDFKKTEKVILLR</sequence>
<gene>
    <name evidence="1" type="ORF">ENX68_04820</name>
</gene>
<reference evidence="1" key="1">
    <citation type="journal article" date="2020" name="mSystems">
        <title>Genome- and Community-Level Interaction Insights into Carbon Utilization and Element Cycling Functions of Hydrothermarchaeota in Hydrothermal Sediment.</title>
        <authorList>
            <person name="Zhou Z."/>
            <person name="Liu Y."/>
            <person name="Xu W."/>
            <person name="Pan J."/>
            <person name="Luo Z.H."/>
            <person name="Li M."/>
        </authorList>
    </citation>
    <scope>NUCLEOTIDE SEQUENCE [LARGE SCALE GENOMIC DNA]</scope>
    <source>
        <strain evidence="1">SpSt-961</strain>
    </source>
</reference>
<accession>A0A7V3RHW6</accession>
<dbReference type="Gene3D" id="2.60.40.4070">
    <property type="match status" value="1"/>
</dbReference>
<dbReference type="AlphaFoldDB" id="A0A7V3RHW6"/>
<proteinExistence type="predicted"/>
<evidence type="ECO:0000313" key="1">
    <source>
        <dbReference type="EMBL" id="HGE78306.1"/>
    </source>
</evidence>
<dbReference type="InterPro" id="IPR026444">
    <property type="entry name" value="Secre_tail"/>
</dbReference>
<name>A0A7V3RHW6_UNCW3</name>
<comment type="caution">
    <text evidence="1">The sequence shown here is derived from an EMBL/GenBank/DDBJ whole genome shotgun (WGS) entry which is preliminary data.</text>
</comment>
<dbReference type="NCBIfam" id="TIGR04183">
    <property type="entry name" value="Por_Secre_tail"/>
    <property type="match status" value="1"/>
</dbReference>
<organism evidence="1">
    <name type="scientific">candidate division WOR-3 bacterium</name>
    <dbReference type="NCBI Taxonomy" id="2052148"/>
    <lineage>
        <taxon>Bacteria</taxon>
        <taxon>Bacteria division WOR-3</taxon>
    </lineage>
</organism>